<name>A0A674MWN5_TAKRU</name>
<dbReference type="FunCoup" id="A0A674MWN5">
    <property type="interactions" value="1534"/>
</dbReference>
<dbReference type="Proteomes" id="UP000005226">
    <property type="component" value="Chromosome 8"/>
</dbReference>
<evidence type="ECO:0000256" key="1">
    <source>
        <dbReference type="ARBA" id="ARBA00023157"/>
    </source>
</evidence>
<dbReference type="FunFam" id="3.40.30.10:FF:000245">
    <property type="entry name" value="Thioredoxin"/>
    <property type="match status" value="1"/>
</dbReference>
<dbReference type="PANTHER" id="PTHR46115">
    <property type="entry name" value="THIOREDOXIN-LIKE PROTEIN 1"/>
    <property type="match status" value="1"/>
</dbReference>
<dbReference type="InterPro" id="IPR036249">
    <property type="entry name" value="Thioredoxin-like_sf"/>
</dbReference>
<gene>
    <name evidence="4" type="primary">txnb</name>
</gene>
<sequence length="129" mass="14787">MWSIINLPLNYTYEANVRNGHHIGFYQITDEFQGLLKDSGDKLVVVDFTASWCGPCQQIGPLFEQMANRPENKNVVFLKVDVDDAGDVSEYCDIKCMPTFQFYKNGNRVDEFSGANVETLKEKLEKHRT</sequence>
<dbReference type="InterPro" id="IPR013766">
    <property type="entry name" value="Thioredoxin_domain"/>
</dbReference>
<dbReference type="PRINTS" id="PR00421">
    <property type="entry name" value="THIOREDOXIN"/>
</dbReference>
<keyword evidence="1" id="KW-1015">Disulfide bond</keyword>
<dbReference type="PROSITE" id="PS51352">
    <property type="entry name" value="THIOREDOXIN_2"/>
    <property type="match status" value="1"/>
</dbReference>
<dbReference type="PROSITE" id="PS00194">
    <property type="entry name" value="THIOREDOXIN_1"/>
    <property type="match status" value="1"/>
</dbReference>
<dbReference type="AlphaFoldDB" id="A0A674MWN5"/>
<dbReference type="Ensembl" id="ENSTRUT00000070936.1">
    <property type="protein sequence ID" value="ENSTRUP00000065378.1"/>
    <property type="gene ID" value="ENSTRUG00000004064.3"/>
</dbReference>
<accession>A0A674MWN5</accession>
<dbReference type="OMA" id="HIHYVTD"/>
<reference evidence="4 5" key="1">
    <citation type="journal article" date="2011" name="Genome Biol. Evol.">
        <title>Integration of the genetic map and genome assembly of fugu facilitates insights into distinct features of genome evolution in teleosts and mammals.</title>
        <authorList>
            <person name="Kai W."/>
            <person name="Kikuchi K."/>
            <person name="Tohari S."/>
            <person name="Chew A.K."/>
            <person name="Tay A."/>
            <person name="Fujiwara A."/>
            <person name="Hosoya S."/>
            <person name="Suetake H."/>
            <person name="Naruse K."/>
            <person name="Brenner S."/>
            <person name="Suzuki Y."/>
            <person name="Venkatesh B."/>
        </authorList>
    </citation>
    <scope>NUCLEOTIDE SEQUENCE [LARGE SCALE GENOMIC DNA]</scope>
</reference>
<protein>
    <recommendedName>
        <fullName evidence="3">Thioredoxin domain-containing protein</fullName>
    </recommendedName>
</protein>
<keyword evidence="2" id="KW-0676">Redox-active center</keyword>
<keyword evidence="5" id="KW-1185">Reference proteome</keyword>
<evidence type="ECO:0000256" key="2">
    <source>
        <dbReference type="ARBA" id="ARBA00023284"/>
    </source>
</evidence>
<dbReference type="Gene3D" id="3.40.30.10">
    <property type="entry name" value="Glutaredoxin"/>
    <property type="match status" value="1"/>
</dbReference>
<evidence type="ECO:0000259" key="3">
    <source>
        <dbReference type="PROSITE" id="PS51352"/>
    </source>
</evidence>
<dbReference type="SUPFAM" id="SSF52833">
    <property type="entry name" value="Thioredoxin-like"/>
    <property type="match status" value="1"/>
</dbReference>
<dbReference type="InterPro" id="IPR017937">
    <property type="entry name" value="Thioredoxin_CS"/>
</dbReference>
<proteinExistence type="predicted"/>
<feature type="domain" description="Thioredoxin" evidence="3">
    <location>
        <begin position="3"/>
        <end position="129"/>
    </location>
</feature>
<reference evidence="4" key="3">
    <citation type="submission" date="2025-09" db="UniProtKB">
        <authorList>
            <consortium name="Ensembl"/>
        </authorList>
    </citation>
    <scope>IDENTIFICATION</scope>
</reference>
<organism evidence="4 5">
    <name type="scientific">Takifugu rubripes</name>
    <name type="common">Japanese pufferfish</name>
    <name type="synonym">Fugu rubripes</name>
    <dbReference type="NCBI Taxonomy" id="31033"/>
    <lineage>
        <taxon>Eukaryota</taxon>
        <taxon>Metazoa</taxon>
        <taxon>Chordata</taxon>
        <taxon>Craniata</taxon>
        <taxon>Vertebrata</taxon>
        <taxon>Euteleostomi</taxon>
        <taxon>Actinopterygii</taxon>
        <taxon>Neopterygii</taxon>
        <taxon>Teleostei</taxon>
        <taxon>Neoteleostei</taxon>
        <taxon>Acanthomorphata</taxon>
        <taxon>Eupercaria</taxon>
        <taxon>Tetraodontiformes</taxon>
        <taxon>Tetradontoidea</taxon>
        <taxon>Tetraodontidae</taxon>
        <taxon>Takifugu</taxon>
    </lineage>
</organism>
<evidence type="ECO:0000313" key="5">
    <source>
        <dbReference type="Proteomes" id="UP000005226"/>
    </source>
</evidence>
<dbReference type="GeneTree" id="ENSGT00940000163988"/>
<reference evidence="4" key="2">
    <citation type="submission" date="2025-08" db="UniProtKB">
        <authorList>
            <consortium name="Ensembl"/>
        </authorList>
    </citation>
    <scope>IDENTIFICATION</scope>
</reference>
<dbReference type="InParanoid" id="A0A674MWN5"/>
<dbReference type="CDD" id="cd02947">
    <property type="entry name" value="TRX_family"/>
    <property type="match status" value="1"/>
</dbReference>
<evidence type="ECO:0000313" key="4">
    <source>
        <dbReference type="Ensembl" id="ENSTRUP00000065378.1"/>
    </source>
</evidence>
<dbReference type="Pfam" id="PF00085">
    <property type="entry name" value="Thioredoxin"/>
    <property type="match status" value="1"/>
</dbReference>